<name>A0A949JZ14_9FIRM</name>
<sequence>MRKYKEKRTFSVEKIYCNMCGKEMTVVNGVIREGVLSVDKSWGYFSDKDGQVHSFDLCEECYDKLIGKFQIPVEIVKEKELI</sequence>
<keyword evidence="2" id="KW-1185">Reference proteome</keyword>
<evidence type="ECO:0008006" key="3">
    <source>
        <dbReference type="Google" id="ProtNLM"/>
    </source>
</evidence>
<proteinExistence type="predicted"/>
<dbReference type="Proteomes" id="UP000712157">
    <property type="component" value="Unassembled WGS sequence"/>
</dbReference>
<accession>A0A949JZ14</accession>
<evidence type="ECO:0000313" key="2">
    <source>
        <dbReference type="Proteomes" id="UP000712157"/>
    </source>
</evidence>
<reference evidence="1" key="1">
    <citation type="submission" date="2021-06" db="EMBL/GenBank/DDBJ databases">
        <title>Description of novel taxa of the family Lachnospiraceae.</title>
        <authorList>
            <person name="Chaplin A.V."/>
            <person name="Sokolova S.R."/>
            <person name="Pikina A.P."/>
            <person name="Korzhanova M."/>
            <person name="Belova V."/>
            <person name="Korostin D."/>
            <person name="Efimov B.A."/>
        </authorList>
    </citation>
    <scope>NUCLEOTIDE SEQUENCE</scope>
    <source>
        <strain evidence="1">ASD5720</strain>
    </source>
</reference>
<organism evidence="1 2">
    <name type="scientific">Diplocloster agilis</name>
    <dbReference type="NCBI Taxonomy" id="2850323"/>
    <lineage>
        <taxon>Bacteria</taxon>
        <taxon>Bacillati</taxon>
        <taxon>Bacillota</taxon>
        <taxon>Clostridia</taxon>
        <taxon>Lachnospirales</taxon>
        <taxon>Lachnospiraceae</taxon>
        <taxon>Diplocloster</taxon>
    </lineage>
</organism>
<dbReference type="AlphaFoldDB" id="A0A949JZ14"/>
<protein>
    <recommendedName>
        <fullName evidence="3">Ribosomal-protein-alanine N-acetyltransferase</fullName>
    </recommendedName>
</protein>
<dbReference type="EMBL" id="JAHQCW010000025">
    <property type="protein sequence ID" value="MBU9737840.1"/>
    <property type="molecule type" value="Genomic_DNA"/>
</dbReference>
<comment type="caution">
    <text evidence="1">The sequence shown here is derived from an EMBL/GenBank/DDBJ whole genome shotgun (WGS) entry which is preliminary data.</text>
</comment>
<gene>
    <name evidence="1" type="ORF">KTH89_14940</name>
</gene>
<dbReference type="RefSeq" id="WP_238722242.1">
    <property type="nucleotide sequence ID" value="NZ_JAHQCW010000025.1"/>
</dbReference>
<evidence type="ECO:0000313" key="1">
    <source>
        <dbReference type="EMBL" id="MBU9737840.1"/>
    </source>
</evidence>